<feature type="region of interest" description="Disordered" evidence="1">
    <location>
        <begin position="1"/>
        <end position="26"/>
    </location>
</feature>
<dbReference type="PhylomeDB" id="B4GWY7"/>
<dbReference type="OMA" id="MKRKHNG"/>
<dbReference type="HOGENOM" id="CLU_062702_0_0_1"/>
<dbReference type="AlphaFoldDB" id="B4GWY7"/>
<dbReference type="InterPro" id="IPR031934">
    <property type="entry name" value="DUF4769"/>
</dbReference>
<accession>B4GWY7</accession>
<dbReference type="EMBL" id="CH479195">
    <property type="protein sequence ID" value="EDW27314.1"/>
    <property type="molecule type" value="Genomic_DNA"/>
</dbReference>
<evidence type="ECO:0000256" key="1">
    <source>
        <dbReference type="SAM" id="MobiDB-lite"/>
    </source>
</evidence>
<keyword evidence="3" id="KW-1185">Reference proteome</keyword>
<name>B4GWY7_DROPE</name>
<dbReference type="Proteomes" id="UP000008744">
    <property type="component" value="Unassembled WGS sequence"/>
</dbReference>
<feature type="region of interest" description="Disordered" evidence="1">
    <location>
        <begin position="132"/>
        <end position="176"/>
    </location>
</feature>
<organism evidence="3">
    <name type="scientific">Drosophila persimilis</name>
    <name type="common">Fruit fly</name>
    <dbReference type="NCBI Taxonomy" id="7234"/>
    <lineage>
        <taxon>Eukaryota</taxon>
        <taxon>Metazoa</taxon>
        <taxon>Ecdysozoa</taxon>
        <taxon>Arthropoda</taxon>
        <taxon>Hexapoda</taxon>
        <taxon>Insecta</taxon>
        <taxon>Pterygota</taxon>
        <taxon>Neoptera</taxon>
        <taxon>Endopterygota</taxon>
        <taxon>Diptera</taxon>
        <taxon>Brachycera</taxon>
        <taxon>Muscomorpha</taxon>
        <taxon>Ephydroidea</taxon>
        <taxon>Drosophilidae</taxon>
        <taxon>Drosophila</taxon>
        <taxon>Sophophora</taxon>
    </lineage>
</organism>
<evidence type="ECO:0000313" key="2">
    <source>
        <dbReference type="EMBL" id="EDW27314.1"/>
    </source>
</evidence>
<feature type="compositionally biased region" description="Basic residues" evidence="1">
    <location>
        <begin position="1"/>
        <end position="21"/>
    </location>
</feature>
<dbReference type="STRING" id="7234.B4GWY7"/>
<proteinExistence type="predicted"/>
<protein>
    <submittedName>
        <fullName evidence="2">GL21222</fullName>
    </submittedName>
</protein>
<gene>
    <name evidence="2" type="primary">Dper\GL21222</name>
    <name evidence="2" type="ORF">Dper_GL21222</name>
</gene>
<dbReference type="Pfam" id="PF15992">
    <property type="entry name" value="DUF4769"/>
    <property type="match status" value="1"/>
</dbReference>
<evidence type="ECO:0000313" key="3">
    <source>
        <dbReference type="Proteomes" id="UP000008744"/>
    </source>
</evidence>
<sequence length="375" mass="41166">MKRKHNGEKRRRGYSKSKRDHGRLSCLADFGGKNSNKIYLNESIRLEIEITLKVELKTPTKASSSAQQPGIATAIVNGTKVELKTPTKASSSPSSAAQQAGNAAIVNGTKVEQKTPSNAGSVVEDAPHGYAFSEDVPWEDAPNEDAPWEDAPNKDAPWEDAPWEDAPSEDAPAPTSSLISFCAFPPTVNTGKPKMPMGCRPIQAHTPSFAPSSVFGAIMAAPSSNHYSAVSEVNQPFATNTAAVILREVGATAVLKRVGRPEPLTPNLRRIAINTIADYFVMKKIPLSISKSRNLDRELLSLFPGDQESNYKVSDRSRMYVRYNNRKRLEKHHANVRRKLIWTPTTNEPFSPKTSVASWSQTLPVEFDDVPDNME</sequence>
<reference evidence="2 3" key="1">
    <citation type="journal article" date="2007" name="Nature">
        <title>Evolution of genes and genomes on the Drosophila phylogeny.</title>
        <authorList>
            <consortium name="Drosophila 12 Genomes Consortium"/>
            <person name="Clark A.G."/>
            <person name="Eisen M.B."/>
            <person name="Smith D.R."/>
            <person name="Bergman C.M."/>
            <person name="Oliver B."/>
            <person name="Markow T.A."/>
            <person name="Kaufman T.C."/>
            <person name="Kellis M."/>
            <person name="Gelbart W."/>
            <person name="Iyer V.N."/>
            <person name="Pollard D.A."/>
            <person name="Sackton T.B."/>
            <person name="Larracuente A.M."/>
            <person name="Singh N.D."/>
            <person name="Abad J.P."/>
            <person name="Abt D.N."/>
            <person name="Adryan B."/>
            <person name="Aguade M."/>
            <person name="Akashi H."/>
            <person name="Anderson W.W."/>
            <person name="Aquadro C.F."/>
            <person name="Ardell D.H."/>
            <person name="Arguello R."/>
            <person name="Artieri C.G."/>
            <person name="Barbash D.A."/>
            <person name="Barker D."/>
            <person name="Barsanti P."/>
            <person name="Batterham P."/>
            <person name="Batzoglou S."/>
            <person name="Begun D."/>
            <person name="Bhutkar A."/>
            <person name="Blanco E."/>
            <person name="Bosak S.A."/>
            <person name="Bradley R.K."/>
            <person name="Brand A.D."/>
            <person name="Brent M.R."/>
            <person name="Brooks A.N."/>
            <person name="Brown R.H."/>
            <person name="Butlin R.K."/>
            <person name="Caggese C."/>
            <person name="Calvi B.R."/>
            <person name="Bernardo de Carvalho A."/>
            <person name="Caspi A."/>
            <person name="Castrezana S."/>
            <person name="Celniker S.E."/>
            <person name="Chang J.L."/>
            <person name="Chapple C."/>
            <person name="Chatterji S."/>
            <person name="Chinwalla A."/>
            <person name="Civetta A."/>
            <person name="Clifton S.W."/>
            <person name="Comeron J.M."/>
            <person name="Costello J.C."/>
            <person name="Coyne J.A."/>
            <person name="Daub J."/>
            <person name="David R.G."/>
            <person name="Delcher A.L."/>
            <person name="Delehaunty K."/>
            <person name="Do C.B."/>
            <person name="Ebling H."/>
            <person name="Edwards K."/>
            <person name="Eickbush T."/>
            <person name="Evans J.D."/>
            <person name="Filipski A."/>
            <person name="Findeiss S."/>
            <person name="Freyhult E."/>
            <person name="Fulton L."/>
            <person name="Fulton R."/>
            <person name="Garcia A.C."/>
            <person name="Gardiner A."/>
            <person name="Garfield D.A."/>
            <person name="Garvin B.E."/>
            <person name="Gibson G."/>
            <person name="Gilbert D."/>
            <person name="Gnerre S."/>
            <person name="Godfrey J."/>
            <person name="Good R."/>
            <person name="Gotea V."/>
            <person name="Gravely B."/>
            <person name="Greenberg A.J."/>
            <person name="Griffiths-Jones S."/>
            <person name="Gross S."/>
            <person name="Guigo R."/>
            <person name="Gustafson E.A."/>
            <person name="Haerty W."/>
            <person name="Hahn M.W."/>
            <person name="Halligan D.L."/>
            <person name="Halpern A.L."/>
            <person name="Halter G.M."/>
            <person name="Han M.V."/>
            <person name="Heger A."/>
            <person name="Hillier L."/>
            <person name="Hinrichs A.S."/>
            <person name="Holmes I."/>
            <person name="Hoskins R.A."/>
            <person name="Hubisz M.J."/>
            <person name="Hultmark D."/>
            <person name="Huntley M.A."/>
            <person name="Jaffe D.B."/>
            <person name="Jagadeeshan S."/>
            <person name="Jeck W.R."/>
            <person name="Johnson J."/>
            <person name="Jones C.D."/>
            <person name="Jordan W.C."/>
            <person name="Karpen G.H."/>
            <person name="Kataoka E."/>
            <person name="Keightley P.D."/>
            <person name="Kheradpour P."/>
            <person name="Kirkness E.F."/>
            <person name="Koerich L.B."/>
            <person name="Kristiansen K."/>
            <person name="Kudrna D."/>
            <person name="Kulathinal R.J."/>
            <person name="Kumar S."/>
            <person name="Kwok R."/>
            <person name="Lander E."/>
            <person name="Langley C.H."/>
            <person name="Lapoint R."/>
            <person name="Lazzaro B.P."/>
            <person name="Lee S.J."/>
            <person name="Levesque L."/>
            <person name="Li R."/>
            <person name="Lin C.F."/>
            <person name="Lin M.F."/>
            <person name="Lindblad-Toh K."/>
            <person name="Llopart A."/>
            <person name="Long M."/>
            <person name="Low L."/>
            <person name="Lozovsky E."/>
            <person name="Lu J."/>
            <person name="Luo M."/>
            <person name="Machado C.A."/>
            <person name="Makalowski W."/>
            <person name="Marzo M."/>
            <person name="Matsuda M."/>
            <person name="Matzkin L."/>
            <person name="McAllister B."/>
            <person name="McBride C.S."/>
            <person name="McKernan B."/>
            <person name="McKernan K."/>
            <person name="Mendez-Lago M."/>
            <person name="Minx P."/>
            <person name="Mollenhauer M.U."/>
            <person name="Montooth K."/>
            <person name="Mount S.M."/>
            <person name="Mu X."/>
            <person name="Myers E."/>
            <person name="Negre B."/>
            <person name="Newfeld S."/>
            <person name="Nielsen R."/>
            <person name="Noor M.A."/>
            <person name="O'Grady P."/>
            <person name="Pachter L."/>
            <person name="Papaceit M."/>
            <person name="Parisi M.J."/>
            <person name="Parisi M."/>
            <person name="Parts L."/>
            <person name="Pedersen J.S."/>
            <person name="Pesole G."/>
            <person name="Phillippy A.M."/>
            <person name="Ponting C.P."/>
            <person name="Pop M."/>
            <person name="Porcelli D."/>
            <person name="Powell J.R."/>
            <person name="Prohaska S."/>
            <person name="Pruitt K."/>
            <person name="Puig M."/>
            <person name="Quesneville H."/>
            <person name="Ram K.R."/>
            <person name="Rand D."/>
            <person name="Rasmussen M.D."/>
            <person name="Reed L.K."/>
            <person name="Reenan R."/>
            <person name="Reily A."/>
            <person name="Remington K.A."/>
            <person name="Rieger T.T."/>
            <person name="Ritchie M.G."/>
            <person name="Robin C."/>
            <person name="Rogers Y.H."/>
            <person name="Rohde C."/>
            <person name="Rozas J."/>
            <person name="Rubenfield M.J."/>
            <person name="Ruiz A."/>
            <person name="Russo S."/>
            <person name="Salzberg S.L."/>
            <person name="Sanchez-Gracia A."/>
            <person name="Saranga D.J."/>
            <person name="Sato H."/>
            <person name="Schaeffer S.W."/>
            <person name="Schatz M.C."/>
            <person name="Schlenke T."/>
            <person name="Schwartz R."/>
            <person name="Segarra C."/>
            <person name="Singh R.S."/>
            <person name="Sirot L."/>
            <person name="Sirota M."/>
            <person name="Sisneros N.B."/>
            <person name="Smith C.D."/>
            <person name="Smith T.F."/>
            <person name="Spieth J."/>
            <person name="Stage D.E."/>
            <person name="Stark A."/>
            <person name="Stephan W."/>
            <person name="Strausberg R.L."/>
            <person name="Strempel S."/>
            <person name="Sturgill D."/>
            <person name="Sutton G."/>
            <person name="Sutton G.G."/>
            <person name="Tao W."/>
            <person name="Teichmann S."/>
            <person name="Tobari Y.N."/>
            <person name="Tomimura Y."/>
            <person name="Tsolas J.M."/>
            <person name="Valente V.L."/>
            <person name="Venter E."/>
            <person name="Venter J.C."/>
            <person name="Vicario S."/>
            <person name="Vieira F.G."/>
            <person name="Vilella A.J."/>
            <person name="Villasante A."/>
            <person name="Walenz B."/>
            <person name="Wang J."/>
            <person name="Wasserman M."/>
            <person name="Watts T."/>
            <person name="Wilson D."/>
            <person name="Wilson R.K."/>
            <person name="Wing R.A."/>
            <person name="Wolfner M.F."/>
            <person name="Wong A."/>
            <person name="Wong G.K."/>
            <person name="Wu C.I."/>
            <person name="Wu G."/>
            <person name="Yamamoto D."/>
            <person name="Yang H.P."/>
            <person name="Yang S.P."/>
            <person name="Yorke J.A."/>
            <person name="Yoshida K."/>
            <person name="Zdobnov E."/>
            <person name="Zhang P."/>
            <person name="Zhang Y."/>
            <person name="Zimin A.V."/>
            <person name="Baldwin J."/>
            <person name="Abdouelleil A."/>
            <person name="Abdulkadir J."/>
            <person name="Abebe A."/>
            <person name="Abera B."/>
            <person name="Abreu J."/>
            <person name="Acer S.C."/>
            <person name="Aftuck L."/>
            <person name="Alexander A."/>
            <person name="An P."/>
            <person name="Anderson E."/>
            <person name="Anderson S."/>
            <person name="Arachi H."/>
            <person name="Azer M."/>
            <person name="Bachantsang P."/>
            <person name="Barry A."/>
            <person name="Bayul T."/>
            <person name="Berlin A."/>
            <person name="Bessette D."/>
            <person name="Bloom T."/>
            <person name="Blye J."/>
            <person name="Boguslavskiy L."/>
            <person name="Bonnet C."/>
            <person name="Boukhgalter B."/>
            <person name="Bourzgui I."/>
            <person name="Brown A."/>
            <person name="Cahill P."/>
            <person name="Channer S."/>
            <person name="Cheshatsang Y."/>
            <person name="Chuda L."/>
            <person name="Citroen M."/>
            <person name="Collymore A."/>
            <person name="Cooke P."/>
            <person name="Costello M."/>
            <person name="D'Aco K."/>
            <person name="Daza R."/>
            <person name="De Haan G."/>
            <person name="DeGray S."/>
            <person name="DeMaso C."/>
            <person name="Dhargay N."/>
            <person name="Dooley K."/>
            <person name="Dooley E."/>
            <person name="Doricent M."/>
            <person name="Dorje P."/>
            <person name="Dorjee K."/>
            <person name="Dupes A."/>
            <person name="Elong R."/>
            <person name="Falk J."/>
            <person name="Farina A."/>
            <person name="Faro S."/>
            <person name="Ferguson D."/>
            <person name="Fisher S."/>
            <person name="Foley C.D."/>
            <person name="Franke A."/>
            <person name="Friedrich D."/>
            <person name="Gadbois L."/>
            <person name="Gearin G."/>
            <person name="Gearin C.R."/>
            <person name="Giannoukos G."/>
            <person name="Goode T."/>
            <person name="Graham J."/>
            <person name="Grandbois E."/>
            <person name="Grewal S."/>
            <person name="Gyaltsen K."/>
            <person name="Hafez N."/>
            <person name="Hagos B."/>
            <person name="Hall J."/>
            <person name="Henson C."/>
            <person name="Hollinger A."/>
            <person name="Honan T."/>
            <person name="Huard M.D."/>
            <person name="Hughes L."/>
            <person name="Hurhula B."/>
            <person name="Husby M.E."/>
            <person name="Kamat A."/>
            <person name="Kanga B."/>
            <person name="Kashin S."/>
            <person name="Khazanovich D."/>
            <person name="Kisner P."/>
            <person name="Lance K."/>
            <person name="Lara M."/>
            <person name="Lee W."/>
            <person name="Lennon N."/>
            <person name="Letendre F."/>
            <person name="LeVine R."/>
            <person name="Lipovsky A."/>
            <person name="Liu X."/>
            <person name="Liu J."/>
            <person name="Liu S."/>
            <person name="Lokyitsang T."/>
            <person name="Lokyitsang Y."/>
            <person name="Lubonja R."/>
            <person name="Lui A."/>
            <person name="MacDonald P."/>
            <person name="Magnisalis V."/>
            <person name="Maru K."/>
            <person name="Matthews C."/>
            <person name="McCusker W."/>
            <person name="McDonough S."/>
            <person name="Mehta T."/>
            <person name="Meldrim J."/>
            <person name="Meneus L."/>
            <person name="Mihai O."/>
            <person name="Mihalev A."/>
            <person name="Mihova T."/>
            <person name="Mittelman R."/>
            <person name="Mlenga V."/>
            <person name="Montmayeur A."/>
            <person name="Mulrain L."/>
            <person name="Navidi A."/>
            <person name="Naylor J."/>
            <person name="Negash T."/>
            <person name="Nguyen T."/>
            <person name="Nguyen N."/>
            <person name="Nicol R."/>
            <person name="Norbu C."/>
            <person name="Norbu N."/>
            <person name="Novod N."/>
            <person name="O'Neill B."/>
            <person name="Osman S."/>
            <person name="Markiewicz E."/>
            <person name="Oyono O.L."/>
            <person name="Patti C."/>
            <person name="Phunkhang P."/>
            <person name="Pierre F."/>
            <person name="Priest M."/>
            <person name="Raghuraman S."/>
            <person name="Rege F."/>
            <person name="Reyes R."/>
            <person name="Rise C."/>
            <person name="Rogov P."/>
            <person name="Ross K."/>
            <person name="Ryan E."/>
            <person name="Settipalli S."/>
            <person name="Shea T."/>
            <person name="Sherpa N."/>
            <person name="Shi L."/>
            <person name="Shih D."/>
            <person name="Sparrow T."/>
            <person name="Spaulding J."/>
            <person name="Stalker J."/>
            <person name="Stange-Thomann N."/>
            <person name="Stavropoulos S."/>
            <person name="Stone C."/>
            <person name="Strader C."/>
            <person name="Tesfaye S."/>
            <person name="Thomson T."/>
            <person name="Thoulutsang Y."/>
            <person name="Thoulutsang D."/>
            <person name="Topham K."/>
            <person name="Topping I."/>
            <person name="Tsamla T."/>
            <person name="Vassiliev H."/>
            <person name="Vo A."/>
            <person name="Wangchuk T."/>
            <person name="Wangdi T."/>
            <person name="Weiand M."/>
            <person name="Wilkinson J."/>
            <person name="Wilson A."/>
            <person name="Yadav S."/>
            <person name="Young G."/>
            <person name="Yu Q."/>
            <person name="Zembek L."/>
            <person name="Zhong D."/>
            <person name="Zimmer A."/>
            <person name="Zwirko Z."/>
            <person name="Jaffe D.B."/>
            <person name="Alvarez P."/>
            <person name="Brockman W."/>
            <person name="Butler J."/>
            <person name="Chin C."/>
            <person name="Gnerre S."/>
            <person name="Grabherr M."/>
            <person name="Kleber M."/>
            <person name="Mauceli E."/>
            <person name="MacCallum I."/>
        </authorList>
    </citation>
    <scope>NUCLEOTIDE SEQUENCE [LARGE SCALE GENOMIC DNA]</scope>
    <source>
        <strain evidence="3">MSH-3 / Tucson 14011-0111.49</strain>
    </source>
</reference>
<feature type="compositionally biased region" description="Acidic residues" evidence="1">
    <location>
        <begin position="136"/>
        <end position="148"/>
    </location>
</feature>